<evidence type="ECO:0000313" key="4">
    <source>
        <dbReference type="EMBL" id="KAK1682313.1"/>
    </source>
</evidence>
<proteinExistence type="predicted"/>
<feature type="domain" description="DUF4378" evidence="2">
    <location>
        <begin position="887"/>
        <end position="1062"/>
    </location>
</feature>
<feature type="region of interest" description="Disordered" evidence="1">
    <location>
        <begin position="99"/>
        <end position="170"/>
    </location>
</feature>
<feature type="compositionally biased region" description="Polar residues" evidence="1">
    <location>
        <begin position="107"/>
        <end position="121"/>
    </location>
</feature>
<sequence length="1086" mass="121138">MPAKYLHALGEERRPELHRQIGCVTGILQAFDRRYPIAAHHHKRLLPPGNALSSSPSVGEERTRYGPQIVLDKNLSRSWIENQRASSTVELSQTSYSSSSCSSFSSLDGNRSTQQDLSSTDRMLFPEKPFKSSPRLKSSPDSDYGPDYYPDGTLIEPSDMPSAQSSHPTLGIRNLVKDSIYKDTRDLSIRISSKEAVNDHRYNYGDSATRFVEPPSSCNQGKSKGTMDVNESLRVLAKLRESSWNPSESSQQQRLSYDAPRFSYDGRESTSKLREMPRLSLDIKEGPLRTCEMDMRPKESMNAEERTISSDKEVNAEIQQEQPACKRLPSVVAKLMGLEELPEPNDSKATTSQASISVQERKQEPILIPLSLSSHNEPARRQQRILDATIRNVPNSKFPAEAAPWKQQERIVLPRKLPKGSKGAHGKEQPAASVYSEIEKRLNDLDFQHSNKDLRALKQILDSMQAKGLLQNKKREEASMLKLYDENYNSQAVTDVNHRLNTNPNPNQMSQEASSPSVEEESIAERFFQSPIVIMKPAKSADLGDEDSSVVPLGGLSDLTQLRTVNSTDKKKISRINRAAIGQHPKSSPRVPASQSLVSPDGKANGRNEMMTRRQRSSAQLMTESSSRKQQAPRDNNGSFSKHKNSSSTRLPQKKLEVERRARPPIPSMESNKNQRQSADRNHLDTVSPRSKIRRKLAQGEDGHQNGAKSRARSLNQPGDDMSTKSEGSMSVISELDIEVTSADRSAEANALSFQRGNQTPPGRNPQKVKTCYDANKDLSSLDPAASIPERPSPVSVLDSSFDQENSFCTSKTTISPNVDDEWHPSEESLKHCGPKPANLAAQPGNNKFANVASLLQKLQQLTVHKDDDEAPPVDHIAFLCEAQIPDHRYVSEILLASGLLMKDLSSGLSQIQLHASGYPVNPDLFLVLEQRKSGWISKPDSVHQSRRSDDPKRAHRKLMFDAVNSLLLQKYEKETSAHSTSWLTRAREVSSGQQLVKAICSEIEHLKTERSRMCHEDSSSVIPDADILHRLEGWTTSFGRQQLPGMVLEIERSIFKELVDEVVRGESADGAQAKAGRRGRRRLFT</sequence>
<feature type="region of interest" description="Disordered" evidence="1">
    <location>
        <begin position="781"/>
        <end position="800"/>
    </location>
</feature>
<feature type="region of interest" description="Disordered" evidence="1">
    <location>
        <begin position="341"/>
        <end position="360"/>
    </location>
</feature>
<organism evidence="4 5">
    <name type="scientific">Lolium multiflorum</name>
    <name type="common">Italian ryegrass</name>
    <name type="synonym">Lolium perenne subsp. multiflorum</name>
    <dbReference type="NCBI Taxonomy" id="4521"/>
    <lineage>
        <taxon>Eukaryota</taxon>
        <taxon>Viridiplantae</taxon>
        <taxon>Streptophyta</taxon>
        <taxon>Embryophyta</taxon>
        <taxon>Tracheophyta</taxon>
        <taxon>Spermatophyta</taxon>
        <taxon>Magnoliopsida</taxon>
        <taxon>Liliopsida</taxon>
        <taxon>Poales</taxon>
        <taxon>Poaceae</taxon>
        <taxon>BOP clade</taxon>
        <taxon>Pooideae</taxon>
        <taxon>Poodae</taxon>
        <taxon>Poeae</taxon>
        <taxon>Poeae Chloroplast Group 2 (Poeae type)</taxon>
        <taxon>Loliodinae</taxon>
        <taxon>Loliinae</taxon>
        <taxon>Lolium</taxon>
    </lineage>
</organism>
<dbReference type="GO" id="GO:0051513">
    <property type="term" value="P:regulation of monopolar cell growth"/>
    <property type="evidence" value="ECO:0007669"/>
    <property type="project" value="InterPro"/>
</dbReference>
<dbReference type="InterPro" id="IPR025486">
    <property type="entry name" value="DUF4378"/>
</dbReference>
<accession>A0AAD8TII7</accession>
<feature type="compositionally biased region" description="Polar residues" evidence="1">
    <location>
        <begin position="752"/>
        <end position="762"/>
    </location>
</feature>
<feature type="compositionally biased region" description="Low complexity" evidence="1">
    <location>
        <begin position="139"/>
        <end position="152"/>
    </location>
</feature>
<feature type="region of interest" description="Disordered" evidence="1">
    <location>
        <begin position="747"/>
        <end position="769"/>
    </location>
</feature>
<evidence type="ECO:0000313" key="5">
    <source>
        <dbReference type="Proteomes" id="UP001231189"/>
    </source>
</evidence>
<name>A0AAD8TII7_LOLMU</name>
<protein>
    <recommendedName>
        <fullName evidence="6">Protein LONGIFOLIA 2</fullName>
    </recommendedName>
</protein>
<feature type="compositionally biased region" description="Polar residues" evidence="1">
    <location>
        <begin position="347"/>
        <end position="358"/>
    </location>
</feature>
<dbReference type="Pfam" id="PF14383">
    <property type="entry name" value="VARLMGL"/>
    <property type="match status" value="1"/>
</dbReference>
<dbReference type="Proteomes" id="UP001231189">
    <property type="component" value="Unassembled WGS sequence"/>
</dbReference>
<reference evidence="4" key="1">
    <citation type="submission" date="2023-07" db="EMBL/GenBank/DDBJ databases">
        <title>A chromosome-level genome assembly of Lolium multiflorum.</title>
        <authorList>
            <person name="Chen Y."/>
            <person name="Copetti D."/>
            <person name="Kolliker R."/>
            <person name="Studer B."/>
        </authorList>
    </citation>
    <scope>NUCLEOTIDE SEQUENCE</scope>
    <source>
        <strain evidence="4">02402/16</strain>
        <tissue evidence="4">Leaf</tissue>
    </source>
</reference>
<feature type="region of interest" description="Disordered" evidence="1">
    <location>
        <begin position="568"/>
        <end position="730"/>
    </location>
</feature>
<dbReference type="Pfam" id="PF14309">
    <property type="entry name" value="DUF4378"/>
    <property type="match status" value="1"/>
</dbReference>
<evidence type="ECO:0008006" key="6">
    <source>
        <dbReference type="Google" id="ProtNLM"/>
    </source>
</evidence>
<feature type="compositionally biased region" description="Polar residues" evidence="1">
    <location>
        <begin position="617"/>
        <end position="651"/>
    </location>
</feature>
<dbReference type="InterPro" id="IPR032795">
    <property type="entry name" value="DUF3741-assoc"/>
</dbReference>
<gene>
    <name evidence="4" type="ORF">QYE76_043161</name>
</gene>
<dbReference type="EMBL" id="JAUUTY010000002">
    <property type="protein sequence ID" value="KAK1682313.1"/>
    <property type="molecule type" value="Genomic_DNA"/>
</dbReference>
<evidence type="ECO:0000256" key="1">
    <source>
        <dbReference type="SAM" id="MobiDB-lite"/>
    </source>
</evidence>
<keyword evidence="5" id="KW-1185">Reference proteome</keyword>
<feature type="domain" description="DUF3741" evidence="3">
    <location>
        <begin position="327"/>
        <end position="344"/>
    </location>
</feature>
<dbReference type="PANTHER" id="PTHR31680">
    <property type="entry name" value="LONGIFOLIA PROTEIN"/>
    <property type="match status" value="1"/>
</dbReference>
<dbReference type="PANTHER" id="PTHR31680:SF4">
    <property type="entry name" value="LONGIFOLIA PROTEIN"/>
    <property type="match status" value="1"/>
</dbReference>
<comment type="caution">
    <text evidence="4">The sequence shown here is derived from an EMBL/GenBank/DDBJ whole genome shotgun (WGS) entry which is preliminary data.</text>
</comment>
<dbReference type="AlphaFoldDB" id="A0AAD8TII7"/>
<dbReference type="InterPro" id="IPR033334">
    <property type="entry name" value="LNG1/2"/>
</dbReference>
<evidence type="ECO:0000259" key="3">
    <source>
        <dbReference type="Pfam" id="PF14383"/>
    </source>
</evidence>
<evidence type="ECO:0000259" key="2">
    <source>
        <dbReference type="Pfam" id="PF14309"/>
    </source>
</evidence>